<dbReference type="Proteomes" id="UP000076871">
    <property type="component" value="Unassembled WGS sequence"/>
</dbReference>
<feature type="region of interest" description="Disordered" evidence="1">
    <location>
        <begin position="111"/>
        <end position="138"/>
    </location>
</feature>
<dbReference type="InParanoid" id="A0A165ETL5"/>
<reference evidence="2 3" key="1">
    <citation type="journal article" date="2016" name="Mol. Biol. Evol.">
        <title>Comparative Genomics of Early-Diverging Mushroom-Forming Fungi Provides Insights into the Origins of Lignocellulose Decay Capabilities.</title>
        <authorList>
            <person name="Nagy L.G."/>
            <person name="Riley R."/>
            <person name="Tritt A."/>
            <person name="Adam C."/>
            <person name="Daum C."/>
            <person name="Floudas D."/>
            <person name="Sun H."/>
            <person name="Yadav J.S."/>
            <person name="Pangilinan J."/>
            <person name="Larsson K.H."/>
            <person name="Matsuura K."/>
            <person name="Barry K."/>
            <person name="Labutti K."/>
            <person name="Kuo R."/>
            <person name="Ohm R.A."/>
            <person name="Bhattacharya S.S."/>
            <person name="Shirouzu T."/>
            <person name="Yoshinaga Y."/>
            <person name="Martin F.M."/>
            <person name="Grigoriev I.V."/>
            <person name="Hibbett D.S."/>
        </authorList>
    </citation>
    <scope>NUCLEOTIDE SEQUENCE [LARGE SCALE GENOMIC DNA]</scope>
    <source>
        <strain evidence="2 3">93-53</strain>
    </source>
</reference>
<name>A0A165ETL5_9APHY</name>
<evidence type="ECO:0000256" key="1">
    <source>
        <dbReference type="SAM" id="MobiDB-lite"/>
    </source>
</evidence>
<evidence type="ECO:0000313" key="2">
    <source>
        <dbReference type="EMBL" id="KZT07732.1"/>
    </source>
</evidence>
<evidence type="ECO:0000313" key="3">
    <source>
        <dbReference type="Proteomes" id="UP000076871"/>
    </source>
</evidence>
<organism evidence="2 3">
    <name type="scientific">Laetiporus sulphureus 93-53</name>
    <dbReference type="NCBI Taxonomy" id="1314785"/>
    <lineage>
        <taxon>Eukaryota</taxon>
        <taxon>Fungi</taxon>
        <taxon>Dikarya</taxon>
        <taxon>Basidiomycota</taxon>
        <taxon>Agaricomycotina</taxon>
        <taxon>Agaricomycetes</taxon>
        <taxon>Polyporales</taxon>
        <taxon>Laetiporus</taxon>
    </lineage>
</organism>
<sequence length="314" mass="35545">MMDGLTLDKLPVEILYDIQYTALSSSLPLTCKHLYSVFKSAPYTVHAEYLVGRCLAEVERHPRANPVSTVLRYPLCNQNVLHAVLRNPHFPTMNLAHKMMGTELPRRLFRSLAPRSDTNQAEKRKRRSDEGGGWTEGGEPIPFLQYLFSHESIPPPRPDSFDGYALTKAVQVGDIPLVRFLLDHGASPQHKDGLAVKVAIRRQDLRLVRLLIERDDRVRAEKRRGTDSSNLGEGSRQADGSHRAVTGQGSEGDVIPPEYRSVKRRRLEDRIKPTVAMLRMAVQSDARDIVEYLMKVKECVPDMKTVLMIMNGRK</sequence>
<gene>
    <name evidence="2" type="ORF">LAESUDRAFT_742824</name>
</gene>
<accession>A0A165ETL5</accession>
<dbReference type="Gene3D" id="1.25.40.20">
    <property type="entry name" value="Ankyrin repeat-containing domain"/>
    <property type="match status" value="1"/>
</dbReference>
<dbReference type="EMBL" id="KV427618">
    <property type="protein sequence ID" value="KZT07732.1"/>
    <property type="molecule type" value="Genomic_DNA"/>
</dbReference>
<proteinExistence type="predicted"/>
<dbReference type="SUPFAM" id="SSF48403">
    <property type="entry name" value="Ankyrin repeat"/>
    <property type="match status" value="1"/>
</dbReference>
<keyword evidence="3" id="KW-1185">Reference proteome</keyword>
<dbReference type="OrthoDB" id="539213at2759"/>
<protein>
    <submittedName>
        <fullName evidence="2">Uncharacterized protein</fullName>
    </submittedName>
</protein>
<dbReference type="STRING" id="1314785.A0A165ETL5"/>
<feature type="region of interest" description="Disordered" evidence="1">
    <location>
        <begin position="220"/>
        <end position="258"/>
    </location>
</feature>
<dbReference type="GeneID" id="63828244"/>
<dbReference type="RefSeq" id="XP_040765472.1">
    <property type="nucleotide sequence ID" value="XM_040911216.1"/>
</dbReference>
<dbReference type="AlphaFoldDB" id="A0A165ETL5"/>
<dbReference type="InterPro" id="IPR036770">
    <property type="entry name" value="Ankyrin_rpt-contain_sf"/>
</dbReference>